<feature type="domain" description="Glycosyltransferase 2-like" evidence="1">
    <location>
        <begin position="24"/>
        <end position="138"/>
    </location>
</feature>
<dbReference type="CDD" id="cd04196">
    <property type="entry name" value="GT_2_like_d"/>
    <property type="match status" value="1"/>
</dbReference>
<dbReference type="InterPro" id="IPR001173">
    <property type="entry name" value="Glyco_trans_2-like"/>
</dbReference>
<dbReference type="CAZy" id="GT2">
    <property type="family name" value="Glycosyltransferase Family 2"/>
</dbReference>
<keyword evidence="2" id="KW-0808">Transferase</keyword>
<dbReference type="HOGENOM" id="CLU_025996_2_0_9"/>
<dbReference type="KEGG" id="dae:Dtox_2834"/>
<protein>
    <submittedName>
        <fullName evidence="2">Glycosyl transferase family 2</fullName>
    </submittedName>
</protein>
<dbReference type="SUPFAM" id="SSF53448">
    <property type="entry name" value="Nucleotide-diphospho-sugar transferases"/>
    <property type="match status" value="1"/>
</dbReference>
<evidence type="ECO:0000313" key="3">
    <source>
        <dbReference type="Proteomes" id="UP000002217"/>
    </source>
</evidence>
<accession>C8W1X8</accession>
<sequence length="349" mass="39524">MHVGLRGAMVLQGENLIGQNYKISVALCTFNGGNFIGLQLESILNQSRPPDEVIICDDASTDDTIAILRRVAAGRSSTVRIIQNEKKLGCVKNFEKAIKLTTGDIIFLSDQDDVWFKEKIASVLIAFGESDNIGLVYSDAIITNAALEATGCTLFGRRKKMHLSGKRLPHQLMRGVGINGCTMAFRSCLKDFILPISETEGWGHDHWIAFIAHAVMDNRSIDKPLMYYRRHGHNSGNDPFLDGGWLTNLRGLATEGTTAYARDLYRWEVMLMRLDKIEKSQSLLLEYRARLNIFKGECEQRIKFARLREHIKQAGRMKRIMPLVHALLKGNYHRYLHGIKSFFKDLLIL</sequence>
<dbReference type="EMBL" id="CP001720">
    <property type="protein sequence ID" value="ACV63599.1"/>
    <property type="molecule type" value="Genomic_DNA"/>
</dbReference>
<dbReference type="Proteomes" id="UP000002217">
    <property type="component" value="Chromosome"/>
</dbReference>
<evidence type="ECO:0000259" key="1">
    <source>
        <dbReference type="Pfam" id="PF00535"/>
    </source>
</evidence>
<dbReference type="Gene3D" id="3.90.550.10">
    <property type="entry name" value="Spore Coat Polysaccharide Biosynthesis Protein SpsA, Chain A"/>
    <property type="match status" value="1"/>
</dbReference>
<reference evidence="2 3" key="1">
    <citation type="journal article" date="2009" name="Stand. Genomic Sci.">
        <title>Complete genome sequence of Desulfotomaculum acetoxidans type strain (5575).</title>
        <authorList>
            <person name="Spring S."/>
            <person name="Lapidus A."/>
            <person name="Schroder M."/>
            <person name="Gleim D."/>
            <person name="Sims D."/>
            <person name="Meincke L."/>
            <person name="Glavina Del Rio T."/>
            <person name="Tice H."/>
            <person name="Copeland A."/>
            <person name="Cheng J.F."/>
            <person name="Lucas S."/>
            <person name="Chen F."/>
            <person name="Nolan M."/>
            <person name="Bruce D."/>
            <person name="Goodwin L."/>
            <person name="Pitluck S."/>
            <person name="Ivanova N."/>
            <person name="Mavromatis K."/>
            <person name="Mikhailova N."/>
            <person name="Pati A."/>
            <person name="Chen A."/>
            <person name="Palaniappan K."/>
            <person name="Land M."/>
            <person name="Hauser L."/>
            <person name="Chang Y.J."/>
            <person name="Jeffries C.D."/>
            <person name="Chain P."/>
            <person name="Saunders E."/>
            <person name="Brettin T."/>
            <person name="Detter J.C."/>
            <person name="Goker M."/>
            <person name="Bristow J."/>
            <person name="Eisen J.A."/>
            <person name="Markowitz V."/>
            <person name="Hugenholtz P."/>
            <person name="Kyrpides N.C."/>
            <person name="Klenk H.P."/>
            <person name="Han C."/>
        </authorList>
    </citation>
    <scope>NUCLEOTIDE SEQUENCE [LARGE SCALE GENOMIC DNA]</scope>
    <source>
        <strain evidence="3">ATCC 49208 / DSM 771 / VKM B-1644</strain>
    </source>
</reference>
<dbReference type="PANTHER" id="PTHR22916:SF3">
    <property type="entry name" value="UDP-GLCNAC:BETAGAL BETA-1,3-N-ACETYLGLUCOSAMINYLTRANSFERASE-LIKE PROTEIN 1"/>
    <property type="match status" value="1"/>
</dbReference>
<dbReference type="eggNOG" id="COG0463">
    <property type="taxonomic scope" value="Bacteria"/>
</dbReference>
<evidence type="ECO:0000313" key="2">
    <source>
        <dbReference type="EMBL" id="ACV63599.1"/>
    </source>
</evidence>
<dbReference type="GO" id="GO:0016758">
    <property type="term" value="F:hexosyltransferase activity"/>
    <property type="evidence" value="ECO:0007669"/>
    <property type="project" value="UniProtKB-ARBA"/>
</dbReference>
<dbReference type="Pfam" id="PF00535">
    <property type="entry name" value="Glycos_transf_2"/>
    <property type="match status" value="1"/>
</dbReference>
<organism evidence="2 3">
    <name type="scientific">Desulfofarcimen acetoxidans (strain ATCC 49208 / DSM 771 / KCTC 5769 / VKM B-1644 / 5575)</name>
    <name type="common">Desulfotomaculum acetoxidans</name>
    <dbReference type="NCBI Taxonomy" id="485916"/>
    <lineage>
        <taxon>Bacteria</taxon>
        <taxon>Bacillati</taxon>
        <taxon>Bacillota</taxon>
        <taxon>Clostridia</taxon>
        <taxon>Eubacteriales</taxon>
        <taxon>Peptococcaceae</taxon>
        <taxon>Desulfofarcimen</taxon>
    </lineage>
</organism>
<gene>
    <name evidence="2" type="ordered locus">Dtox_2834</name>
</gene>
<dbReference type="AlphaFoldDB" id="C8W1X8"/>
<dbReference type="InterPro" id="IPR029044">
    <property type="entry name" value="Nucleotide-diphossugar_trans"/>
</dbReference>
<dbReference type="STRING" id="485916.Dtox_2834"/>
<proteinExistence type="predicted"/>
<keyword evidence="3" id="KW-1185">Reference proteome</keyword>
<dbReference type="PANTHER" id="PTHR22916">
    <property type="entry name" value="GLYCOSYLTRANSFERASE"/>
    <property type="match status" value="1"/>
</dbReference>
<name>C8W1X8_DESAS</name>